<feature type="transmembrane region" description="Helical" evidence="1">
    <location>
        <begin position="179"/>
        <end position="196"/>
    </location>
</feature>
<feature type="transmembrane region" description="Helical" evidence="1">
    <location>
        <begin position="525"/>
        <end position="544"/>
    </location>
</feature>
<sequence length="552" mass="58835">MPRDAVEVCDVQPRSDAHTQAPWSAGKTAIFLYVSERLDTLGLSLPPLAVAKIMGFLGFVAWTVYVMVIRVVMAQLDPQQSASSARSGAAAASVSGLVTIGVVFAVGDVAAAVVKMVGTQWHTDTAFAHWRMLAISAREAFTTTVLMPLFIGIAWWWTPLAVCVGTFHARMSVSDISGVLLLVAIGASVYAFMMRVESGWLQGTSTLRCYPGLQLALRYGAMAIVGCCGGLLSLGVVPVVQAVVNHSTNMATIGVVIWDTLMGLPFLGEFQRLLAYPTVCVLCGIAAVGGVLWCVCVVCSALRRVPIARQDFARGPVEERFATRDSHTDGFRSGVNDASEAGASMRPVLSSRLLFPVAGIGMVRWVLSRAANQLYALAAAFVATIAVCHPVMLPADGQLGAALACALCEATMLPSLCEGALLGEARSRYRFAVEMGERAEVIALKACAVMLLCAVPRLCTIYAVLMLVRIPWWLALCVMMLPAVCCLLADAFFAVREQGRMSTMLLVAVLGFVLSVGSVALCMKFPMMACCVVMTLLIGCALTWKRRLACAV</sequence>
<feature type="transmembrane region" description="Helical" evidence="1">
    <location>
        <begin position="470"/>
        <end position="495"/>
    </location>
</feature>
<feature type="transmembrane region" description="Helical" evidence="1">
    <location>
        <begin position="89"/>
        <end position="114"/>
    </location>
</feature>
<name>A0A261EWV5_9BIFI</name>
<feature type="transmembrane region" description="Helical" evidence="1">
    <location>
        <begin position="374"/>
        <end position="393"/>
    </location>
</feature>
<keyword evidence="1" id="KW-0812">Transmembrane</keyword>
<evidence type="ECO:0000313" key="2">
    <source>
        <dbReference type="EMBL" id="OZG51323.1"/>
    </source>
</evidence>
<feature type="transmembrane region" description="Helical" evidence="1">
    <location>
        <begin position="442"/>
        <end position="464"/>
    </location>
</feature>
<keyword evidence="1" id="KW-1133">Transmembrane helix</keyword>
<keyword evidence="1" id="KW-0472">Membrane</keyword>
<feature type="transmembrane region" description="Helical" evidence="1">
    <location>
        <begin position="48"/>
        <end position="68"/>
    </location>
</feature>
<accession>A0A261EWV5</accession>
<feature type="transmembrane region" description="Helical" evidence="1">
    <location>
        <begin position="399"/>
        <end position="421"/>
    </location>
</feature>
<dbReference type="Proteomes" id="UP000216454">
    <property type="component" value="Unassembled WGS sequence"/>
</dbReference>
<feature type="transmembrane region" description="Helical" evidence="1">
    <location>
        <begin position="145"/>
        <end position="167"/>
    </location>
</feature>
<dbReference type="EMBL" id="MWWQ01000008">
    <property type="protein sequence ID" value="OZG51323.1"/>
    <property type="molecule type" value="Genomic_DNA"/>
</dbReference>
<reference evidence="2 3" key="1">
    <citation type="journal article" date="2017" name="BMC Genomics">
        <title>Comparative genomic and phylogenomic analyses of the Bifidobacteriaceae family.</title>
        <authorList>
            <person name="Lugli G.A."/>
            <person name="Milani C."/>
            <person name="Turroni F."/>
            <person name="Duranti S."/>
            <person name="Mancabelli L."/>
            <person name="Mangifesta M."/>
            <person name="Ferrario C."/>
            <person name="Modesto M."/>
            <person name="Mattarelli P."/>
            <person name="Jiri K."/>
            <person name="van Sinderen D."/>
            <person name="Ventura M."/>
        </authorList>
    </citation>
    <scope>NUCLEOTIDE SEQUENCE [LARGE SCALE GENOMIC DNA]</scope>
    <source>
        <strain evidence="2 3">DSM 24744</strain>
    </source>
</reference>
<comment type="caution">
    <text evidence="2">The sequence shown here is derived from an EMBL/GenBank/DDBJ whole genome shotgun (WGS) entry which is preliminary data.</text>
</comment>
<evidence type="ECO:0000313" key="3">
    <source>
        <dbReference type="Proteomes" id="UP000216454"/>
    </source>
</evidence>
<gene>
    <name evidence="2" type="ORF">PSSU_0946</name>
</gene>
<dbReference type="RefSeq" id="WP_144441880.1">
    <property type="nucleotide sequence ID" value="NZ_MWWQ01000008.1"/>
</dbReference>
<proteinExistence type="predicted"/>
<feature type="transmembrane region" description="Helical" evidence="1">
    <location>
        <begin position="502"/>
        <end position="519"/>
    </location>
</feature>
<protein>
    <submittedName>
        <fullName evidence="2">Uncharacterized protein</fullName>
    </submittedName>
</protein>
<feature type="transmembrane region" description="Helical" evidence="1">
    <location>
        <begin position="274"/>
        <end position="302"/>
    </location>
</feature>
<organism evidence="2 3">
    <name type="scientific">Pseudoscardovia suis</name>
    <dbReference type="NCBI Taxonomy" id="987063"/>
    <lineage>
        <taxon>Bacteria</taxon>
        <taxon>Bacillati</taxon>
        <taxon>Actinomycetota</taxon>
        <taxon>Actinomycetes</taxon>
        <taxon>Bifidobacteriales</taxon>
        <taxon>Bifidobacteriaceae</taxon>
        <taxon>Pseudoscardovia</taxon>
    </lineage>
</organism>
<dbReference type="AlphaFoldDB" id="A0A261EWV5"/>
<feature type="transmembrane region" description="Helical" evidence="1">
    <location>
        <begin position="216"/>
        <end position="237"/>
    </location>
</feature>
<keyword evidence="3" id="KW-1185">Reference proteome</keyword>
<evidence type="ECO:0000256" key="1">
    <source>
        <dbReference type="SAM" id="Phobius"/>
    </source>
</evidence>